<dbReference type="InterPro" id="IPR020588">
    <property type="entry name" value="RecA_ATP-bd"/>
</dbReference>
<accession>A0A380EGB8</accession>
<dbReference type="GO" id="GO:0140664">
    <property type="term" value="F:ATP-dependent DNA damage sensor activity"/>
    <property type="evidence" value="ECO:0007669"/>
    <property type="project" value="InterPro"/>
</dbReference>
<feature type="domain" description="RecA family profile 1" evidence="1">
    <location>
        <begin position="1"/>
        <end position="96"/>
    </location>
</feature>
<dbReference type="Proteomes" id="UP000254116">
    <property type="component" value="Unassembled WGS sequence"/>
</dbReference>
<evidence type="ECO:0000313" key="2">
    <source>
        <dbReference type="EMBL" id="SUL32710.1"/>
    </source>
</evidence>
<dbReference type="GO" id="GO:0005524">
    <property type="term" value="F:ATP binding"/>
    <property type="evidence" value="ECO:0007669"/>
    <property type="project" value="InterPro"/>
</dbReference>
<dbReference type="GO" id="GO:0000725">
    <property type="term" value="P:recombinational repair"/>
    <property type="evidence" value="ECO:0007669"/>
    <property type="project" value="TreeGrafter"/>
</dbReference>
<dbReference type="Gene3D" id="3.40.50.300">
    <property type="entry name" value="P-loop containing nucleotide triphosphate hydrolases"/>
    <property type="match status" value="1"/>
</dbReference>
<sequence length="96" mass="10725">MLTDSAEFNRVLGEYCERSLVLIGGDPGIGKSTLLLQICASLSQKKKVLYITGEESLSQTKLRAERLDEDSSELQVLAETDLEVIYQTVKKNNLIY</sequence>
<dbReference type="SUPFAM" id="SSF52540">
    <property type="entry name" value="P-loop containing nucleoside triphosphate hydrolases"/>
    <property type="match status" value="1"/>
</dbReference>
<evidence type="ECO:0000313" key="3">
    <source>
        <dbReference type="Proteomes" id="UP000254116"/>
    </source>
</evidence>
<organism evidence="2 3">
    <name type="scientific">Staphylococcus aureus</name>
    <dbReference type="NCBI Taxonomy" id="1280"/>
    <lineage>
        <taxon>Bacteria</taxon>
        <taxon>Bacillati</taxon>
        <taxon>Bacillota</taxon>
        <taxon>Bacilli</taxon>
        <taxon>Bacillales</taxon>
        <taxon>Staphylococcaceae</taxon>
        <taxon>Staphylococcus</taxon>
    </lineage>
</organism>
<gene>
    <name evidence="2" type="ORF">NCTC10702_00943</name>
</gene>
<reference evidence="2 3" key="1">
    <citation type="submission" date="2018-06" db="EMBL/GenBank/DDBJ databases">
        <authorList>
            <consortium name="Pathogen Informatics"/>
            <person name="Doyle S."/>
        </authorList>
    </citation>
    <scope>NUCLEOTIDE SEQUENCE [LARGE SCALE GENOMIC DNA]</scope>
    <source>
        <strain evidence="2 3">NCTC10702</strain>
    </source>
</reference>
<dbReference type="PANTHER" id="PTHR32472:SF10">
    <property type="entry name" value="DNA REPAIR PROTEIN RADA-LIKE PROTEIN"/>
    <property type="match status" value="1"/>
</dbReference>
<name>A0A380EGB8_STAAU</name>
<dbReference type="PROSITE" id="PS50162">
    <property type="entry name" value="RECA_2"/>
    <property type="match status" value="1"/>
</dbReference>
<evidence type="ECO:0000259" key="1">
    <source>
        <dbReference type="PROSITE" id="PS50162"/>
    </source>
</evidence>
<dbReference type="GO" id="GO:0005829">
    <property type="term" value="C:cytosol"/>
    <property type="evidence" value="ECO:0007669"/>
    <property type="project" value="TreeGrafter"/>
</dbReference>
<protein>
    <submittedName>
        <fullName evidence="2">DNA repair protein RadA</fullName>
    </submittedName>
</protein>
<dbReference type="AlphaFoldDB" id="A0A380EGB8"/>
<proteinExistence type="predicted"/>
<dbReference type="EMBL" id="UHBY01000003">
    <property type="protein sequence ID" value="SUL32710.1"/>
    <property type="molecule type" value="Genomic_DNA"/>
</dbReference>
<dbReference type="InterPro" id="IPR027417">
    <property type="entry name" value="P-loop_NTPase"/>
</dbReference>
<dbReference type="PANTHER" id="PTHR32472">
    <property type="entry name" value="DNA REPAIR PROTEIN RADA"/>
    <property type="match status" value="1"/>
</dbReference>
<dbReference type="PRINTS" id="PR01874">
    <property type="entry name" value="DNAREPAIRADA"/>
</dbReference>
<dbReference type="GO" id="GO:0003677">
    <property type="term" value="F:DNA binding"/>
    <property type="evidence" value="ECO:0007669"/>
    <property type="project" value="InterPro"/>
</dbReference>
<dbReference type="Pfam" id="PF13481">
    <property type="entry name" value="AAA_25"/>
    <property type="match status" value="1"/>
</dbReference>